<dbReference type="Proteomes" id="UP001329151">
    <property type="component" value="Chromosome"/>
</dbReference>
<dbReference type="KEGG" id="lto:RGQ30_12540"/>
<organism evidence="1 2">
    <name type="scientific">Limnobacter thiooxidans</name>
    <dbReference type="NCBI Taxonomy" id="131080"/>
    <lineage>
        <taxon>Bacteria</taxon>
        <taxon>Pseudomonadati</taxon>
        <taxon>Pseudomonadota</taxon>
        <taxon>Betaproteobacteria</taxon>
        <taxon>Burkholderiales</taxon>
        <taxon>Burkholderiaceae</taxon>
        <taxon>Limnobacter</taxon>
    </lineage>
</organism>
<name>A0AA86MB26_9BURK</name>
<protein>
    <recommendedName>
        <fullName evidence="3">Lipoprotein</fullName>
    </recommendedName>
</protein>
<accession>A0AA86MB26</accession>
<proteinExistence type="predicted"/>
<keyword evidence="2" id="KW-1185">Reference proteome</keyword>
<evidence type="ECO:0000313" key="1">
    <source>
        <dbReference type="EMBL" id="BET25753.1"/>
    </source>
</evidence>
<dbReference type="RefSeq" id="WP_130556717.1">
    <property type="nucleotide sequence ID" value="NZ_AP028947.1"/>
</dbReference>
<evidence type="ECO:0000313" key="2">
    <source>
        <dbReference type="Proteomes" id="UP001329151"/>
    </source>
</evidence>
<sequence length="142" mass="16061">MKVFFGSIVGACVLVISACTNSPETSNLKLPYFAKTDCQLVYKARGVQVIENFCETEWKPVKLYIQDQKYSVDWIDEKTSRQIFETGCMQPGACYYELKMDGFTVNGRFAYAVDGIQGDFVFEIDANENLQLLDQTESDLSS</sequence>
<reference evidence="1 2" key="1">
    <citation type="submission" date="2023-10" db="EMBL/GenBank/DDBJ databases">
        <title>Complete Genome Sequence of Limnobacter thiooxidans CS-K2T, Isolated from freshwater lake sediments in Bavaria, Germany.</title>
        <authorList>
            <person name="Naruki M."/>
            <person name="Watanabe A."/>
            <person name="Warashina T."/>
            <person name="Morita T."/>
            <person name="Arakawa K."/>
        </authorList>
    </citation>
    <scope>NUCLEOTIDE SEQUENCE [LARGE SCALE GENOMIC DNA]</scope>
    <source>
        <strain evidence="1 2">CS-K2</strain>
    </source>
</reference>
<dbReference type="PROSITE" id="PS51257">
    <property type="entry name" value="PROKAR_LIPOPROTEIN"/>
    <property type="match status" value="1"/>
</dbReference>
<dbReference type="AlphaFoldDB" id="A0AA86MB26"/>
<dbReference type="EMBL" id="AP028947">
    <property type="protein sequence ID" value="BET25753.1"/>
    <property type="molecule type" value="Genomic_DNA"/>
</dbReference>
<evidence type="ECO:0008006" key="3">
    <source>
        <dbReference type="Google" id="ProtNLM"/>
    </source>
</evidence>
<gene>
    <name evidence="1" type="ORF">RGQ30_12540</name>
</gene>